<dbReference type="PANTHER" id="PTHR15907">
    <property type="entry name" value="DUF614 FAMILY PROTEIN-RELATED"/>
    <property type="match status" value="1"/>
</dbReference>
<keyword evidence="2" id="KW-1185">Reference proteome</keyword>
<reference evidence="3" key="2">
    <citation type="submission" date="2025-08" db="UniProtKB">
        <authorList>
            <consortium name="RefSeq"/>
        </authorList>
    </citation>
    <scope>IDENTIFICATION</scope>
    <source>
        <tissue evidence="3">Tongue muscle</tissue>
    </source>
</reference>
<comment type="similarity">
    <text evidence="1">Belongs to the cornifelin family.</text>
</comment>
<dbReference type="NCBIfam" id="TIGR01571">
    <property type="entry name" value="A_thal_Cys_rich"/>
    <property type="match status" value="1"/>
</dbReference>
<dbReference type="RefSeq" id="XP_070314315.1">
    <property type="nucleotide sequence ID" value="XM_070458214.1"/>
</dbReference>
<evidence type="ECO:0000256" key="1">
    <source>
        <dbReference type="ARBA" id="ARBA00009024"/>
    </source>
</evidence>
<accession>A0ABM4HFG6</accession>
<gene>
    <name evidence="3" type="primary">LOC110136880</name>
</gene>
<dbReference type="Proteomes" id="UP001652640">
    <property type="component" value="Chromosome 29"/>
</dbReference>
<name>A0ABM4HFG6_ODOVR</name>
<dbReference type="Pfam" id="PF04749">
    <property type="entry name" value="PLAC8"/>
    <property type="match status" value="1"/>
</dbReference>
<protein>
    <submittedName>
        <fullName evidence="3">Placenta-specific gene 8 protein-like</fullName>
    </submittedName>
</protein>
<dbReference type="InterPro" id="IPR006461">
    <property type="entry name" value="PLAC_motif_containing"/>
</dbReference>
<organism evidence="2 3">
    <name type="scientific">Odocoileus virginianus</name>
    <name type="common">White-tailed deer</name>
    <dbReference type="NCBI Taxonomy" id="9874"/>
    <lineage>
        <taxon>Eukaryota</taxon>
        <taxon>Metazoa</taxon>
        <taxon>Chordata</taxon>
        <taxon>Craniata</taxon>
        <taxon>Vertebrata</taxon>
        <taxon>Euteleostomi</taxon>
        <taxon>Mammalia</taxon>
        <taxon>Eutheria</taxon>
        <taxon>Laurasiatheria</taxon>
        <taxon>Artiodactyla</taxon>
        <taxon>Ruminantia</taxon>
        <taxon>Pecora</taxon>
        <taxon>Cervidae</taxon>
        <taxon>Odocoileinae</taxon>
        <taxon>Odocoileus</taxon>
    </lineage>
</organism>
<proteinExistence type="inferred from homology"/>
<dbReference type="GeneID" id="110136880"/>
<evidence type="ECO:0000313" key="2">
    <source>
        <dbReference type="Proteomes" id="UP001652640"/>
    </source>
</evidence>
<evidence type="ECO:0000313" key="3">
    <source>
        <dbReference type="RefSeq" id="XP_070314315.1"/>
    </source>
</evidence>
<reference evidence="2" key="1">
    <citation type="journal article" date="2022" name="J. Hered.">
        <title>A De Novo Chromosome-Level Genome Assembly of the White-Tailed Deer, Odocoileus Virginianus.</title>
        <authorList>
            <person name="London E.W."/>
            <person name="Roca A.L."/>
            <person name="Novakofski J.E."/>
            <person name="Mateus-Pinilla N.E."/>
        </authorList>
    </citation>
    <scope>NUCLEOTIDE SEQUENCE [LARGE SCALE GENOMIC DNA]</scope>
</reference>
<sequence>MLLSLPQIHRAHAGTLALSWDAPPTHPHSHLPILLGCLLQGGLPCPSCLRSLSFTHASDRGLPLSFKGLSVQLGNGAGSTLLNSVLKMNPVVSQPGYGSVVSASSDWQTGTFDCFDDIGICLCGALCPLCLSCQIASDMNECCLCGLSVAMRTMYRTRYGIPGSICKDFLCLAFLPHCALCQLKRDIEKRKAMNAL</sequence>